<evidence type="ECO:0000313" key="2">
    <source>
        <dbReference type="EMBL" id="QHU03883.1"/>
    </source>
</evidence>
<keyword evidence="1" id="KW-1133">Transmembrane helix</keyword>
<dbReference type="EMBL" id="MN740389">
    <property type="protein sequence ID" value="QHU03883.1"/>
    <property type="molecule type" value="Genomic_DNA"/>
</dbReference>
<protein>
    <submittedName>
        <fullName evidence="2">Uncharacterized protein</fullName>
    </submittedName>
</protein>
<dbReference type="AlphaFoldDB" id="A0A6C0JEQ5"/>
<reference evidence="2" key="1">
    <citation type="journal article" date="2020" name="Nature">
        <title>Giant virus diversity and host interactions through global metagenomics.</title>
        <authorList>
            <person name="Schulz F."/>
            <person name="Roux S."/>
            <person name="Paez-Espino D."/>
            <person name="Jungbluth S."/>
            <person name="Walsh D.A."/>
            <person name="Denef V.J."/>
            <person name="McMahon K.D."/>
            <person name="Konstantinidis K.T."/>
            <person name="Eloe-Fadrosh E.A."/>
            <person name="Kyrpides N.C."/>
            <person name="Woyke T."/>
        </authorList>
    </citation>
    <scope>NUCLEOTIDE SEQUENCE</scope>
    <source>
        <strain evidence="2">GVMAG-M-3300027708-20</strain>
    </source>
</reference>
<sequence>MFFPDQRQQDLLEEQQTKDQIMAADNKLMNDINKFNLKYAKYVKCNVNNGSITSGCDSSDLTCCNQADSNIDPLRSLQGTINNDLNSLRKLFSRNKSSIINPDEYESEYQRIKYIEAANIRLRNELDLKLREVYNIDGPTLEDGVLPYDSSMYSAMLFTILATTGLFYAFTKI</sequence>
<organism evidence="2">
    <name type="scientific">viral metagenome</name>
    <dbReference type="NCBI Taxonomy" id="1070528"/>
    <lineage>
        <taxon>unclassified sequences</taxon>
        <taxon>metagenomes</taxon>
        <taxon>organismal metagenomes</taxon>
    </lineage>
</organism>
<keyword evidence="1" id="KW-0472">Membrane</keyword>
<evidence type="ECO:0000256" key="1">
    <source>
        <dbReference type="SAM" id="Phobius"/>
    </source>
</evidence>
<accession>A0A6C0JEQ5</accession>
<name>A0A6C0JEQ5_9ZZZZ</name>
<keyword evidence="1" id="KW-0812">Transmembrane</keyword>
<feature type="transmembrane region" description="Helical" evidence="1">
    <location>
        <begin position="152"/>
        <end position="170"/>
    </location>
</feature>
<proteinExistence type="predicted"/>